<accession>A0A182KE87</accession>
<evidence type="ECO:0000313" key="2">
    <source>
        <dbReference type="EnsemblMetazoa" id="ACHR009075-PA"/>
    </source>
</evidence>
<keyword evidence="1" id="KW-0472">Membrane</keyword>
<name>A0A182KE87_9DIPT</name>
<feature type="transmembrane region" description="Helical" evidence="1">
    <location>
        <begin position="1019"/>
        <end position="1041"/>
    </location>
</feature>
<evidence type="ECO:0000256" key="1">
    <source>
        <dbReference type="SAM" id="Phobius"/>
    </source>
</evidence>
<reference evidence="2" key="2">
    <citation type="submission" date="2020-05" db="UniProtKB">
        <authorList>
            <consortium name="EnsemblMetazoa"/>
        </authorList>
    </citation>
    <scope>IDENTIFICATION</scope>
    <source>
        <strain evidence="2">ACHKN1017</strain>
    </source>
</reference>
<proteinExistence type="predicted"/>
<dbReference type="STRING" id="43041.A0A182KE87"/>
<dbReference type="EnsemblMetazoa" id="ACHR009075-RA">
    <property type="protein sequence ID" value="ACHR009075-PA"/>
    <property type="gene ID" value="ACHR009075"/>
</dbReference>
<keyword evidence="1" id="KW-1133">Transmembrane helix</keyword>
<evidence type="ECO:0000313" key="3">
    <source>
        <dbReference type="Proteomes" id="UP000075881"/>
    </source>
</evidence>
<evidence type="ECO:0008006" key="4">
    <source>
        <dbReference type="Google" id="ProtNLM"/>
    </source>
</evidence>
<keyword evidence="3" id="KW-1185">Reference proteome</keyword>
<sequence>RFQTNGGQHLYYRVKTYFTLLGDTGFISQRHTVGLWRAVRQLEQRVRRDRDVIAQRGQMTIGADELLPGVLYSFGVVAVDADGMESEEQNFTMTYRNADQGASFEHGGSTRGSNDVSLLLLGAEKTYADVDYLVTAQLIFCHRRTDYFYRWTVLGMNESETVAVAMERSKLLTVPAGSFTPGQVYDIEVSVCSTSTVDEIIAKARITLTILKRVPSVVLFPADAVVGIDQTVRVRSYVLGGGEMVWSCQKANAEGNCEDTFDTSEDDAMVTFYKEGQYVVKASIAEETHSQQFSSESSLLVHPKVTPTVRLLQWSQYPAVAREPFELLVSVAGLVPNCYSNWTVLRAEEGFESFDPAQLPNDGSLGGLFIRDIEENFLAELVDYGNDTVVKDVILFIPGGTRTGPWKGLKPNVRYKLRLETVCPEPIDDSKPHEGQQVARQQIQSHWTFVLETNGAPEGLSLVLSPEANGTALETVYKLSTGIAKDTEADYPLRYSFWYVADGVDIHVATYYEITSAETVLPHTKTGCVATYVVVCDSRNACAKIIGQDACPLPGVEPSVEDVSYALESVEAYFDRLNFRDALKSAFELLITLRNRISPQYDGAYCRFIGLLQQFIVHIRQVYSETTYLSDASVQEFIVQVKPILDLEESNNHALFQQLLELLDPSLSRPKRSSSSVVSPEGSTTKLNTKLSLMESLTVSKNVSVARQARTNLLSYVHQAAKNYCTLESHHVFVGQLLTLEMNRYRSISEINFGRMQVPNKVLLSSPVGRGQFLSAFPDTEYLCLGRVYYARDLFVDREETHELDLGFYEAFVLSVEKGGMWTLVDWRNDYFIWSLDGRRLPNVTCQIWNNGVWSGKECITMETVTEEVRCNCTRLGYLRISNETESVPIEESSGYASTEPITAILSSSALPLPESTITPDLAYTSDATQAVSDLVATSPATSTSLTVITSDVVTATESDMVTLPDNTTEATENFPAVLLPSNTSKSKTADNGPSALLQGSNETGTNILHSRSLPVSSIGYTIAGALAIASLTLAVFTVVYRRRKAVLRLADELHTVPSRARTQPSPHVRYARFQDEHNMTGDNVSTISDVLTI</sequence>
<dbReference type="AlphaFoldDB" id="A0A182KE87"/>
<reference evidence="3" key="1">
    <citation type="submission" date="2013-03" db="EMBL/GenBank/DDBJ databases">
        <title>The Genome Sequence of Anopheles christyi ACHKN1017.</title>
        <authorList>
            <consortium name="The Broad Institute Genomics Platform"/>
            <person name="Neafsey D.E."/>
            <person name="Besansky N."/>
            <person name="Walker B."/>
            <person name="Young S.K."/>
            <person name="Zeng Q."/>
            <person name="Gargeya S."/>
            <person name="Fitzgerald M."/>
            <person name="Haas B."/>
            <person name="Abouelleil A."/>
            <person name="Allen A.W."/>
            <person name="Alvarado L."/>
            <person name="Arachchi H.M."/>
            <person name="Berlin A.M."/>
            <person name="Chapman S.B."/>
            <person name="Gainer-Dewar J."/>
            <person name="Goldberg J."/>
            <person name="Griggs A."/>
            <person name="Gujja S."/>
            <person name="Hansen M."/>
            <person name="Howarth C."/>
            <person name="Imamovic A."/>
            <person name="Ireland A."/>
            <person name="Larimer J."/>
            <person name="McCowan C."/>
            <person name="Murphy C."/>
            <person name="Pearson M."/>
            <person name="Poon T.W."/>
            <person name="Priest M."/>
            <person name="Roberts A."/>
            <person name="Saif S."/>
            <person name="Shea T."/>
            <person name="Sisk P."/>
            <person name="Sykes S."/>
            <person name="Wortman J."/>
            <person name="Nusbaum C."/>
            <person name="Birren B."/>
        </authorList>
    </citation>
    <scope>NUCLEOTIDE SEQUENCE [LARGE SCALE GENOMIC DNA]</scope>
    <source>
        <strain evidence="3">ACHKN1017</strain>
    </source>
</reference>
<dbReference type="VEuPathDB" id="VectorBase:ACHR009075"/>
<protein>
    <recommendedName>
        <fullName evidence="4">GPS domain-containing protein</fullName>
    </recommendedName>
</protein>
<dbReference type="Proteomes" id="UP000075881">
    <property type="component" value="Unassembled WGS sequence"/>
</dbReference>
<keyword evidence="1" id="KW-0812">Transmembrane</keyword>
<organism evidence="2 3">
    <name type="scientific">Anopheles christyi</name>
    <dbReference type="NCBI Taxonomy" id="43041"/>
    <lineage>
        <taxon>Eukaryota</taxon>
        <taxon>Metazoa</taxon>
        <taxon>Ecdysozoa</taxon>
        <taxon>Arthropoda</taxon>
        <taxon>Hexapoda</taxon>
        <taxon>Insecta</taxon>
        <taxon>Pterygota</taxon>
        <taxon>Neoptera</taxon>
        <taxon>Endopterygota</taxon>
        <taxon>Diptera</taxon>
        <taxon>Nematocera</taxon>
        <taxon>Culicoidea</taxon>
        <taxon>Culicidae</taxon>
        <taxon>Anophelinae</taxon>
        <taxon>Anopheles</taxon>
    </lineage>
</organism>